<proteinExistence type="inferred from homology"/>
<reference evidence="7 8" key="1">
    <citation type="journal article" date="2020" name="Front. Microbiol.">
        <title>Design of Bacterial Strain-Specific qPCR Assays Using NGS Data and Publicly Available Resources and Its Application to Track Biocontrol Strains.</title>
        <authorList>
            <person name="Hernandez I."/>
            <person name="Sant C."/>
            <person name="Martinez R."/>
            <person name="Fernandez C."/>
        </authorList>
    </citation>
    <scope>NUCLEOTIDE SEQUENCE [LARGE SCALE GENOMIC DNA]</scope>
    <source>
        <strain evidence="7 8">B24</strain>
    </source>
</reference>
<evidence type="ECO:0000256" key="2">
    <source>
        <dbReference type="ARBA" id="ARBA00023002"/>
    </source>
</evidence>
<dbReference type="SUPFAM" id="SSF51735">
    <property type="entry name" value="NAD(P)-binding Rossmann-fold domains"/>
    <property type="match status" value="1"/>
</dbReference>
<dbReference type="InterPro" id="IPR029753">
    <property type="entry name" value="D-isomer_DH_CS"/>
</dbReference>
<dbReference type="InterPro" id="IPR036291">
    <property type="entry name" value="NAD(P)-bd_dom_sf"/>
</dbReference>
<dbReference type="GO" id="GO:0051287">
    <property type="term" value="F:NAD binding"/>
    <property type="evidence" value="ECO:0007669"/>
    <property type="project" value="InterPro"/>
</dbReference>
<dbReference type="Pfam" id="PF02826">
    <property type="entry name" value="2-Hacid_dh_C"/>
    <property type="match status" value="1"/>
</dbReference>
<evidence type="ECO:0000259" key="6">
    <source>
        <dbReference type="Pfam" id="PF02826"/>
    </source>
</evidence>
<dbReference type="PANTHER" id="PTHR42789:SF1">
    <property type="entry name" value="D-ISOMER SPECIFIC 2-HYDROXYACID DEHYDROGENASE FAMILY PROTEIN (AFU_ORTHOLOGUE AFUA_6G10090)"/>
    <property type="match status" value="1"/>
</dbReference>
<keyword evidence="2 4" id="KW-0560">Oxidoreductase</keyword>
<protein>
    <submittedName>
        <fullName evidence="7">3-phosphoglycerate dehydrogenase</fullName>
    </submittedName>
</protein>
<evidence type="ECO:0000256" key="1">
    <source>
        <dbReference type="ARBA" id="ARBA00005854"/>
    </source>
</evidence>
<dbReference type="InterPro" id="IPR006140">
    <property type="entry name" value="D-isomer_DH_NAD-bd"/>
</dbReference>
<dbReference type="InterPro" id="IPR006139">
    <property type="entry name" value="D-isomer_2_OHA_DH_cat_dom"/>
</dbReference>
<dbReference type="Pfam" id="PF00389">
    <property type="entry name" value="2-Hacid_dh"/>
    <property type="match status" value="1"/>
</dbReference>
<evidence type="ECO:0000313" key="7">
    <source>
        <dbReference type="EMBL" id="QMU97153.1"/>
    </source>
</evidence>
<dbReference type="SUPFAM" id="SSF52283">
    <property type="entry name" value="Formate/glycerate dehydrogenase catalytic domain-like"/>
    <property type="match status" value="1"/>
</dbReference>
<feature type="domain" description="D-isomer specific 2-hydroxyacid dehydrogenase catalytic" evidence="5">
    <location>
        <begin position="38"/>
        <end position="322"/>
    </location>
</feature>
<name>A0A7D7WH79_9MICO</name>
<dbReference type="Proteomes" id="UP000515708">
    <property type="component" value="Chromosome"/>
</dbReference>
<evidence type="ECO:0000256" key="4">
    <source>
        <dbReference type="RuleBase" id="RU003719"/>
    </source>
</evidence>
<organism evidence="7 8">
    <name type="scientific">Microbacterium esteraromaticum</name>
    <dbReference type="NCBI Taxonomy" id="57043"/>
    <lineage>
        <taxon>Bacteria</taxon>
        <taxon>Bacillati</taxon>
        <taxon>Actinomycetota</taxon>
        <taxon>Actinomycetes</taxon>
        <taxon>Micrococcales</taxon>
        <taxon>Microbacteriaceae</taxon>
        <taxon>Microbacterium</taxon>
    </lineage>
</organism>
<dbReference type="EMBL" id="CP043732">
    <property type="protein sequence ID" value="QMU97153.1"/>
    <property type="molecule type" value="Genomic_DNA"/>
</dbReference>
<dbReference type="InterPro" id="IPR050857">
    <property type="entry name" value="D-2-hydroxyacid_DH"/>
</dbReference>
<dbReference type="PANTHER" id="PTHR42789">
    <property type="entry name" value="D-ISOMER SPECIFIC 2-HYDROXYACID DEHYDROGENASE FAMILY PROTEIN (AFU_ORTHOLOGUE AFUA_6G10090)"/>
    <property type="match status" value="1"/>
</dbReference>
<evidence type="ECO:0000313" key="8">
    <source>
        <dbReference type="Proteomes" id="UP000515708"/>
    </source>
</evidence>
<accession>A0A7D7WH79</accession>
<dbReference type="AlphaFoldDB" id="A0A7D7WH79"/>
<evidence type="ECO:0000259" key="5">
    <source>
        <dbReference type="Pfam" id="PF00389"/>
    </source>
</evidence>
<keyword evidence="3" id="KW-0520">NAD</keyword>
<sequence length="345" mass="36100">MTFTYETLIRVRNRSAMNDDTRNQAKRLLVTSGVARLDRRHLEQFSEAGFELDLRYELSGIRDEETLVDALDGAWGVIAGTEHYTRAVLERSPGLRVIARCGVGYDAIDVDAADDLGTVVTTTPGANDESVAEFAVALAVALLGRAAPARRLADETVAVIGLGAIGMGVARRFAGFGSRVLGVDPWADPAACRAEGIELTGMPAALAAAGVISLHVPLSSATAGLIGAEQLALMPPDSLLVNTARGEIVDEGALLDALRSGSIGGAALDVFLDEPLPPGHPIREVSSTILTGHIAGMTQASVMAMLDDTLAHLLRIRAGMLPRRGVVNRRLPAKGAPSATTTADL</sequence>
<gene>
    <name evidence="7" type="ORF">FVO59_07895</name>
</gene>
<dbReference type="PROSITE" id="PS00671">
    <property type="entry name" value="D_2_HYDROXYACID_DH_3"/>
    <property type="match status" value="1"/>
</dbReference>
<dbReference type="GO" id="GO:0016616">
    <property type="term" value="F:oxidoreductase activity, acting on the CH-OH group of donors, NAD or NADP as acceptor"/>
    <property type="evidence" value="ECO:0007669"/>
    <property type="project" value="InterPro"/>
</dbReference>
<feature type="domain" description="D-isomer specific 2-hydroxyacid dehydrogenase NAD-binding" evidence="6">
    <location>
        <begin position="147"/>
        <end position="295"/>
    </location>
</feature>
<dbReference type="Gene3D" id="3.40.50.720">
    <property type="entry name" value="NAD(P)-binding Rossmann-like Domain"/>
    <property type="match status" value="3"/>
</dbReference>
<comment type="similarity">
    <text evidence="1 4">Belongs to the D-isomer specific 2-hydroxyacid dehydrogenase family.</text>
</comment>
<evidence type="ECO:0000256" key="3">
    <source>
        <dbReference type="ARBA" id="ARBA00023027"/>
    </source>
</evidence>